<comment type="caution">
    <text evidence="2">The sequence shown here is derived from an EMBL/GenBank/DDBJ whole genome shotgun (WGS) entry which is preliminary data.</text>
</comment>
<dbReference type="Proteomes" id="UP000238362">
    <property type="component" value="Unassembled WGS sequence"/>
</dbReference>
<dbReference type="SMART" id="SM00858">
    <property type="entry name" value="SAF"/>
    <property type="match status" value="1"/>
</dbReference>
<accession>A0A2T0M0D4</accession>
<dbReference type="OrthoDB" id="4808509at2"/>
<dbReference type="InterPro" id="IPR013974">
    <property type="entry name" value="SAF"/>
</dbReference>
<feature type="domain" description="SAF" evidence="1">
    <location>
        <begin position="52"/>
        <end position="114"/>
    </location>
</feature>
<dbReference type="RefSeq" id="WP_106177654.1">
    <property type="nucleotide sequence ID" value="NZ_PVNH01000002.1"/>
</dbReference>
<dbReference type="Pfam" id="PF08666">
    <property type="entry name" value="SAF"/>
    <property type="match status" value="1"/>
</dbReference>
<evidence type="ECO:0000313" key="3">
    <source>
        <dbReference type="Proteomes" id="UP000238362"/>
    </source>
</evidence>
<organism evidence="2 3">
    <name type="scientific">Prauserella shujinwangii</name>
    <dbReference type="NCBI Taxonomy" id="1453103"/>
    <lineage>
        <taxon>Bacteria</taxon>
        <taxon>Bacillati</taxon>
        <taxon>Actinomycetota</taxon>
        <taxon>Actinomycetes</taxon>
        <taxon>Pseudonocardiales</taxon>
        <taxon>Pseudonocardiaceae</taxon>
        <taxon>Prauserella</taxon>
    </lineage>
</organism>
<proteinExistence type="predicted"/>
<name>A0A2T0M0D4_9PSEU</name>
<protein>
    <submittedName>
        <fullName evidence="2">Flp pilus assembly protein CpaB</fullName>
    </submittedName>
</protein>
<keyword evidence="3" id="KW-1185">Reference proteome</keyword>
<dbReference type="EMBL" id="PVNH01000002">
    <property type="protein sequence ID" value="PRX50049.1"/>
    <property type="molecule type" value="Genomic_DNA"/>
</dbReference>
<reference evidence="2 3" key="1">
    <citation type="submission" date="2018-03" db="EMBL/GenBank/DDBJ databases">
        <title>Genomic Encyclopedia of Type Strains, Phase III (KMG-III): the genomes of soil and plant-associated and newly described type strains.</title>
        <authorList>
            <person name="Whitman W."/>
        </authorList>
    </citation>
    <scope>NUCLEOTIDE SEQUENCE [LARGE SCALE GENOMIC DNA]</scope>
    <source>
        <strain evidence="2 3">CGMCC 4.7125</strain>
    </source>
</reference>
<gene>
    <name evidence="2" type="ORF">B0I33_102166</name>
</gene>
<dbReference type="AlphaFoldDB" id="A0A2T0M0D4"/>
<evidence type="ECO:0000259" key="1">
    <source>
        <dbReference type="SMART" id="SM00858"/>
    </source>
</evidence>
<evidence type="ECO:0000313" key="2">
    <source>
        <dbReference type="EMBL" id="PRX50049.1"/>
    </source>
</evidence>
<dbReference type="CDD" id="cd11614">
    <property type="entry name" value="SAF_CpaB_FlgA_like"/>
    <property type="match status" value="1"/>
</dbReference>
<sequence length="212" mass="21505">MHTAVRSRRWYDRLPPPLRGRPLTLLRRAFAAALFVLAAVLAVRPGGGEPSAPMLVSARDLPLGTTLGPSDVRVVQVPESVRPAGVLTGPAAAQGRVLAGLARAGEPITDVRLVGARSTPPGTATVPVRLADPGVTGLLRPGTRVDVVALGDSGRADGVLAIGATVLAVLGEQARDGPGGEGPLVLVAAPQETASELAAATLGREVTVTLRS</sequence>